<dbReference type="PANTHER" id="PTHR35095:SF1">
    <property type="entry name" value="OS05G0143300 PROTEIN"/>
    <property type="match status" value="1"/>
</dbReference>
<evidence type="ECO:0000313" key="2">
    <source>
        <dbReference type="Proteomes" id="UP000655225"/>
    </source>
</evidence>
<organism evidence="1 2">
    <name type="scientific">Tetracentron sinense</name>
    <name type="common">Spur-leaf</name>
    <dbReference type="NCBI Taxonomy" id="13715"/>
    <lineage>
        <taxon>Eukaryota</taxon>
        <taxon>Viridiplantae</taxon>
        <taxon>Streptophyta</taxon>
        <taxon>Embryophyta</taxon>
        <taxon>Tracheophyta</taxon>
        <taxon>Spermatophyta</taxon>
        <taxon>Magnoliopsida</taxon>
        <taxon>Trochodendrales</taxon>
        <taxon>Trochodendraceae</taxon>
        <taxon>Tetracentron</taxon>
    </lineage>
</organism>
<protein>
    <submittedName>
        <fullName evidence="1">Uncharacterized protein</fullName>
    </submittedName>
</protein>
<dbReference type="OrthoDB" id="1918704at2759"/>
<name>A0A834YNJ4_TETSI</name>
<dbReference type="PANTHER" id="PTHR35095">
    <property type="entry name" value="OS05G0143300 PROTEIN"/>
    <property type="match status" value="1"/>
</dbReference>
<dbReference type="AlphaFoldDB" id="A0A834YNJ4"/>
<keyword evidence="2" id="KW-1185">Reference proteome</keyword>
<sequence>MAELCLIASSACPPGLFHQEQGSTLKEFQPFVPIPGARQDFISSCCLHLGPPQLEGPWKPISWLSECNQSVKLDSIIRTPVLVDVQDTLPDSVLFSFGIAEKCTRHEKILQFLMAGSTEVERDGLDFSILSDLMGLQTMASYTQPLPPSDYGLCLYEVEGDEAQRSLIYPRMELNAQNSLLDFERDLERSSKITVHPDGRVLFTGTRAEMMDLLSIVADFYLSKSSIKWGKQSILVPHFTRLDCREPPANIHGSSLKLETVTVSPLKSPEKIKLKPSPKKKRSRKACRGRDLYGKNYSHACESLLSLIIDKRRGKTAILSLKKSSPEVPQLLTQFSAGIAGTGLAVLFSVVCKVACGRVPFCASKLLNTGFGLGLVWLSWALNRLRDTIVYISKNSSKMGFKEEEMMKRVDRSVNEIFFRAATLMAVAMLKLA</sequence>
<accession>A0A834YNJ4</accession>
<proteinExistence type="predicted"/>
<dbReference type="EMBL" id="JABCRI010000016">
    <property type="protein sequence ID" value="KAF8392489.1"/>
    <property type="molecule type" value="Genomic_DNA"/>
</dbReference>
<evidence type="ECO:0000313" key="1">
    <source>
        <dbReference type="EMBL" id="KAF8392489.1"/>
    </source>
</evidence>
<dbReference type="OMA" id="CKTAYLV"/>
<dbReference type="Proteomes" id="UP000655225">
    <property type="component" value="Unassembled WGS sequence"/>
</dbReference>
<gene>
    <name evidence="1" type="ORF">HHK36_022831</name>
</gene>
<comment type="caution">
    <text evidence="1">The sequence shown here is derived from an EMBL/GenBank/DDBJ whole genome shotgun (WGS) entry which is preliminary data.</text>
</comment>
<reference evidence="1 2" key="1">
    <citation type="submission" date="2020-04" db="EMBL/GenBank/DDBJ databases">
        <title>Plant Genome Project.</title>
        <authorList>
            <person name="Zhang R.-G."/>
        </authorList>
    </citation>
    <scope>NUCLEOTIDE SEQUENCE [LARGE SCALE GENOMIC DNA]</scope>
    <source>
        <strain evidence="1">YNK0</strain>
        <tissue evidence="1">Leaf</tissue>
    </source>
</reference>